<reference evidence="1 2" key="1">
    <citation type="submission" date="2018-08" db="EMBL/GenBank/DDBJ databases">
        <title>Parvularcula sp. SM1705, isolated from surface water of the South Sea China.</title>
        <authorList>
            <person name="Sun L."/>
        </authorList>
    </citation>
    <scope>NUCLEOTIDE SEQUENCE [LARGE SCALE GENOMIC DNA]</scope>
    <source>
        <strain evidence="1 2">SM1705</strain>
    </source>
</reference>
<dbReference type="RefSeq" id="WP_116391864.1">
    <property type="nucleotide sequence ID" value="NZ_CAXQPM010000008.1"/>
</dbReference>
<dbReference type="InParanoid" id="A0A371RIG6"/>
<dbReference type="Proteomes" id="UP000264589">
    <property type="component" value="Unassembled WGS sequence"/>
</dbReference>
<sequence length="103" mass="10172">MEQILDWIQAHPELVTNGVAGAILGPILSKLLRGGLTTGTLGGLLGGLAGGFGADQAGLNEVLASGDDANMLMTYLQNIVEGAIGGGILGGGGGVVAKQMTKK</sequence>
<protein>
    <submittedName>
        <fullName evidence="1">Uncharacterized protein</fullName>
    </submittedName>
</protein>
<evidence type="ECO:0000313" key="1">
    <source>
        <dbReference type="EMBL" id="RFB05232.1"/>
    </source>
</evidence>
<dbReference type="EMBL" id="QUQO01000001">
    <property type="protein sequence ID" value="RFB05232.1"/>
    <property type="molecule type" value="Genomic_DNA"/>
</dbReference>
<keyword evidence="2" id="KW-1185">Reference proteome</keyword>
<evidence type="ECO:0000313" key="2">
    <source>
        <dbReference type="Proteomes" id="UP000264589"/>
    </source>
</evidence>
<comment type="caution">
    <text evidence="1">The sequence shown here is derived from an EMBL/GenBank/DDBJ whole genome shotgun (WGS) entry which is preliminary data.</text>
</comment>
<dbReference type="AlphaFoldDB" id="A0A371RIG6"/>
<proteinExistence type="predicted"/>
<name>A0A371RIG6_9PROT</name>
<organism evidence="1 2">
    <name type="scientific">Parvularcula marina</name>
    <dbReference type="NCBI Taxonomy" id="2292771"/>
    <lineage>
        <taxon>Bacteria</taxon>
        <taxon>Pseudomonadati</taxon>
        <taxon>Pseudomonadota</taxon>
        <taxon>Alphaproteobacteria</taxon>
        <taxon>Parvularculales</taxon>
        <taxon>Parvularculaceae</taxon>
        <taxon>Parvularcula</taxon>
    </lineage>
</organism>
<gene>
    <name evidence="1" type="ORF">DX908_08170</name>
</gene>
<accession>A0A371RIG6</accession>